<sequence>MHEWDGVTLARRGAARNVRRAISTVSARSLHAACAIVDQPADAGMTGVIETGGAMIHRAKIDARVRLLATMAASFCALAWGLPVHAANPMPPDAPGAGNAERRPPPPGPPRAADLQRDLGITAAQAKAVADALAAHHAQMRQLDEDARDQRQALRARTDAQLKTMLGEAGFQRFQAWRAEHRPPHGQNGGAAGGPHRGRRPPPHGGALPPPGEE</sequence>
<dbReference type="EMBL" id="JBHTIF010000001">
    <property type="protein sequence ID" value="MFD0726257.1"/>
    <property type="molecule type" value="Genomic_DNA"/>
</dbReference>
<reference evidence="3" key="1">
    <citation type="journal article" date="2019" name="Int. J. Syst. Evol. Microbiol.">
        <title>The Global Catalogue of Microorganisms (GCM) 10K type strain sequencing project: providing services to taxonomists for standard genome sequencing and annotation.</title>
        <authorList>
            <consortium name="The Broad Institute Genomics Platform"/>
            <consortium name="The Broad Institute Genome Sequencing Center for Infectious Disease"/>
            <person name="Wu L."/>
            <person name="Ma J."/>
        </authorList>
    </citation>
    <scope>NUCLEOTIDE SEQUENCE [LARGE SCALE GENOMIC DNA]</scope>
    <source>
        <strain evidence="3">CCUG 55585</strain>
    </source>
</reference>
<organism evidence="2 3">
    <name type="scientific">Lysobacter brunescens</name>
    <dbReference type="NCBI Taxonomy" id="262323"/>
    <lineage>
        <taxon>Bacteria</taxon>
        <taxon>Pseudomonadati</taxon>
        <taxon>Pseudomonadota</taxon>
        <taxon>Gammaproteobacteria</taxon>
        <taxon>Lysobacterales</taxon>
        <taxon>Lysobacteraceae</taxon>
        <taxon>Lysobacter</taxon>
    </lineage>
</organism>
<protein>
    <recommendedName>
        <fullName evidence="4">Periplasmic heavy metal sensor</fullName>
    </recommendedName>
</protein>
<feature type="region of interest" description="Disordered" evidence="1">
    <location>
        <begin position="91"/>
        <end position="114"/>
    </location>
</feature>
<accession>A0ABW2YCH3</accession>
<gene>
    <name evidence="2" type="ORF">ACFQ0E_11700</name>
</gene>
<comment type="caution">
    <text evidence="2">The sequence shown here is derived from an EMBL/GenBank/DDBJ whole genome shotgun (WGS) entry which is preliminary data.</text>
</comment>
<feature type="region of interest" description="Disordered" evidence="1">
    <location>
        <begin position="173"/>
        <end position="214"/>
    </location>
</feature>
<keyword evidence="3" id="KW-1185">Reference proteome</keyword>
<name>A0ABW2YCH3_9GAMM</name>
<evidence type="ECO:0000256" key="1">
    <source>
        <dbReference type="SAM" id="MobiDB-lite"/>
    </source>
</evidence>
<evidence type="ECO:0008006" key="4">
    <source>
        <dbReference type="Google" id="ProtNLM"/>
    </source>
</evidence>
<evidence type="ECO:0000313" key="2">
    <source>
        <dbReference type="EMBL" id="MFD0726257.1"/>
    </source>
</evidence>
<evidence type="ECO:0000313" key="3">
    <source>
        <dbReference type="Proteomes" id="UP001597110"/>
    </source>
</evidence>
<proteinExistence type="predicted"/>
<dbReference type="Proteomes" id="UP001597110">
    <property type="component" value="Unassembled WGS sequence"/>
</dbReference>